<organism evidence="2 3">
    <name type="scientific">Moorena producens PAL-8-15-08-1</name>
    <dbReference type="NCBI Taxonomy" id="1458985"/>
    <lineage>
        <taxon>Bacteria</taxon>
        <taxon>Bacillati</taxon>
        <taxon>Cyanobacteriota</taxon>
        <taxon>Cyanophyceae</taxon>
        <taxon>Coleofasciculales</taxon>
        <taxon>Coleofasciculaceae</taxon>
        <taxon>Moorena</taxon>
    </lineage>
</organism>
<accession>A0A1D8U1N3</accession>
<dbReference type="InterPro" id="IPR036676">
    <property type="entry name" value="PurM-like_C_sf"/>
</dbReference>
<dbReference type="KEGG" id="mpro:BJP34_34170"/>
<dbReference type="PANTHER" id="PTHR30303">
    <property type="entry name" value="HYDROGENASE ISOENZYMES FORMATION PROTEIN HYPE"/>
    <property type="match status" value="1"/>
</dbReference>
<proteinExistence type="predicted"/>
<name>A0A1D8U1N3_9CYAN</name>
<reference evidence="3" key="1">
    <citation type="submission" date="2016-10" db="EMBL/GenBank/DDBJ databases">
        <title>Comparative genomics uncovers the prolific and rare metabolic potential of the cyanobacterial genus Moorea.</title>
        <authorList>
            <person name="Leao T."/>
            <person name="Castelao G."/>
            <person name="Korobeynikov A."/>
            <person name="Monroe E.A."/>
            <person name="Podell S."/>
            <person name="Glukhov E."/>
            <person name="Allen E."/>
            <person name="Gerwick W.H."/>
            <person name="Gerwick L."/>
        </authorList>
    </citation>
    <scope>NUCLEOTIDE SEQUENCE [LARGE SCALE GENOMIC DNA]</scope>
    <source>
        <strain evidence="3">PAL-8-15-08-1</strain>
    </source>
</reference>
<dbReference type="SUPFAM" id="SSF56042">
    <property type="entry name" value="PurM C-terminal domain-like"/>
    <property type="match status" value="1"/>
</dbReference>
<dbReference type="PANTHER" id="PTHR30303:SF0">
    <property type="entry name" value="CARBAMOYL DEHYDRATASE HYPE"/>
    <property type="match status" value="1"/>
</dbReference>
<evidence type="ECO:0000313" key="2">
    <source>
        <dbReference type="EMBL" id="AOX03811.1"/>
    </source>
</evidence>
<protein>
    <recommendedName>
        <fullName evidence="1">PurM-like C-terminal domain-containing protein</fullName>
    </recommendedName>
</protein>
<dbReference type="Gene3D" id="3.90.650.10">
    <property type="entry name" value="PurM-like C-terminal domain"/>
    <property type="match status" value="1"/>
</dbReference>
<sequence length="120" mass="12856">MRDLTRGGLASALNEIALGANLGIHIDESLIPVKEDLQGACEILGFDPLYVANEGRFVVILPEQESQKGLEIMRSHSLGKDAGLIGKVTDENSSLVTMQSKIGATRVVDLLSGQQLPRIC</sequence>
<dbReference type="AlphaFoldDB" id="A0A1D8U1N3"/>
<dbReference type="Proteomes" id="UP000177870">
    <property type="component" value="Chromosome"/>
</dbReference>
<evidence type="ECO:0000259" key="1">
    <source>
        <dbReference type="Pfam" id="PF02769"/>
    </source>
</evidence>
<dbReference type="GO" id="GO:0051604">
    <property type="term" value="P:protein maturation"/>
    <property type="evidence" value="ECO:0007669"/>
    <property type="project" value="TreeGrafter"/>
</dbReference>
<feature type="domain" description="PurM-like C-terminal" evidence="1">
    <location>
        <begin position="1"/>
        <end position="94"/>
    </location>
</feature>
<dbReference type="InterPro" id="IPR011854">
    <property type="entry name" value="HypE"/>
</dbReference>
<dbReference type="Pfam" id="PF02769">
    <property type="entry name" value="AIRS_C"/>
    <property type="match status" value="1"/>
</dbReference>
<dbReference type="EMBL" id="CP017599">
    <property type="protein sequence ID" value="AOX03811.1"/>
    <property type="molecule type" value="Genomic_DNA"/>
</dbReference>
<dbReference type="OrthoDB" id="9801934at2"/>
<dbReference type="STRING" id="1458985.BJP34_34170"/>
<evidence type="ECO:0000313" key="3">
    <source>
        <dbReference type="Proteomes" id="UP000177870"/>
    </source>
</evidence>
<gene>
    <name evidence="2" type="ORF">BJP34_34170</name>
</gene>
<dbReference type="InterPro" id="IPR010918">
    <property type="entry name" value="PurM-like_C_dom"/>
</dbReference>